<feature type="compositionally biased region" description="Low complexity" evidence="16">
    <location>
        <begin position="955"/>
        <end position="967"/>
    </location>
</feature>
<dbReference type="Gene3D" id="2.20.25.400">
    <property type="match status" value="1"/>
</dbReference>
<feature type="compositionally biased region" description="Low complexity" evidence="16">
    <location>
        <begin position="1042"/>
        <end position="1064"/>
    </location>
</feature>
<keyword evidence="19" id="KW-1185">Reference proteome</keyword>
<dbReference type="RefSeq" id="XP_037145122.1">
    <property type="nucleotide sequence ID" value="XM_037289227.1"/>
</dbReference>
<evidence type="ECO:0000256" key="4">
    <source>
        <dbReference type="ARBA" id="ARBA00013507"/>
    </source>
</evidence>
<dbReference type="PROSITE" id="PS50294">
    <property type="entry name" value="WD_REPEATS_REGION"/>
    <property type="match status" value="1"/>
</dbReference>
<keyword evidence="10" id="KW-0931">ER-Golgi transport</keyword>
<evidence type="ECO:0000256" key="12">
    <source>
        <dbReference type="ARBA" id="ARBA00023136"/>
    </source>
</evidence>
<evidence type="ECO:0000313" key="19">
    <source>
        <dbReference type="Proteomes" id="UP000509704"/>
    </source>
</evidence>
<dbReference type="KEGG" id="zmk:HG535_0E04790"/>
<feature type="compositionally biased region" description="Polar residues" evidence="16">
    <location>
        <begin position="889"/>
        <end position="900"/>
    </location>
</feature>
<dbReference type="Pfam" id="PF00400">
    <property type="entry name" value="WD40"/>
    <property type="match status" value="1"/>
</dbReference>
<dbReference type="InterPro" id="IPR001680">
    <property type="entry name" value="WD40_rpt"/>
</dbReference>
<dbReference type="GO" id="GO:0030127">
    <property type="term" value="C:COPII vesicle coat"/>
    <property type="evidence" value="ECO:0007669"/>
    <property type="project" value="TreeGrafter"/>
</dbReference>
<evidence type="ECO:0000256" key="5">
    <source>
        <dbReference type="ARBA" id="ARBA00021236"/>
    </source>
</evidence>
<evidence type="ECO:0000256" key="3">
    <source>
        <dbReference type="ARBA" id="ARBA00009358"/>
    </source>
</evidence>
<feature type="repeat" description="WD" evidence="15">
    <location>
        <begin position="250"/>
        <end position="292"/>
    </location>
</feature>
<dbReference type="InterPro" id="IPR021614">
    <property type="entry name" value="Sec31"/>
</dbReference>
<dbReference type="Pfam" id="PF07304">
    <property type="entry name" value="SRA1"/>
    <property type="match status" value="1"/>
</dbReference>
<evidence type="ECO:0000313" key="18">
    <source>
        <dbReference type="EMBL" id="QLG73395.1"/>
    </source>
</evidence>
<dbReference type="OrthoDB" id="542917at2759"/>
<dbReference type="GO" id="GO:0090110">
    <property type="term" value="P:COPII-coated vesicle cargo loading"/>
    <property type="evidence" value="ECO:0007669"/>
    <property type="project" value="TreeGrafter"/>
</dbReference>
<dbReference type="Pfam" id="PF11549">
    <property type="entry name" value="Sec31"/>
    <property type="match status" value="1"/>
</dbReference>
<keyword evidence="6" id="KW-0813">Transport</keyword>
<dbReference type="Gene3D" id="1.20.940.10">
    <property type="entry name" value="Functional domain of the splicing factor Prp18"/>
    <property type="match status" value="1"/>
</dbReference>
<feature type="compositionally biased region" description="Low complexity" evidence="16">
    <location>
        <begin position="1089"/>
        <end position="1098"/>
    </location>
</feature>
<dbReference type="InterPro" id="IPR040251">
    <property type="entry name" value="SEC31-like"/>
</dbReference>
<evidence type="ECO:0000256" key="8">
    <source>
        <dbReference type="ARBA" id="ARBA00022737"/>
    </source>
</evidence>
<comment type="function">
    <text evidence="14">Component of the coat protein complex II (COPII) which promotes the formation of transport vesicles from the endoplasmic reticulum (ER). The coat has two main functions, the physical deformation of the endoplasmic reticulum membrane into vesicles and the selection of cargo molecules.</text>
</comment>
<comment type="similarity">
    <text evidence="3">Belongs to the WD repeat SEC31 family.</text>
</comment>
<dbReference type="SMART" id="SM00320">
    <property type="entry name" value="WD40"/>
    <property type="match status" value="6"/>
</dbReference>
<dbReference type="GO" id="GO:0005789">
    <property type="term" value="C:endoplasmic reticulum membrane"/>
    <property type="evidence" value="ECO:0007669"/>
    <property type="project" value="UniProtKB-SubCell"/>
</dbReference>
<dbReference type="EMBL" id="CP058608">
    <property type="protein sequence ID" value="QLG73395.1"/>
    <property type="molecule type" value="Genomic_DNA"/>
</dbReference>
<evidence type="ECO:0000256" key="1">
    <source>
        <dbReference type="ARBA" id="ARBA00004299"/>
    </source>
</evidence>
<evidence type="ECO:0000256" key="7">
    <source>
        <dbReference type="ARBA" id="ARBA00022574"/>
    </source>
</evidence>
<dbReference type="GO" id="GO:0070971">
    <property type="term" value="C:endoplasmic reticulum exit site"/>
    <property type="evidence" value="ECO:0007669"/>
    <property type="project" value="TreeGrafter"/>
</dbReference>
<keyword evidence="13" id="KW-0968">Cytoplasmic vesicle</keyword>
<evidence type="ECO:0000256" key="9">
    <source>
        <dbReference type="ARBA" id="ARBA00022824"/>
    </source>
</evidence>
<feature type="repeat" description="WD" evidence="15">
    <location>
        <begin position="102"/>
        <end position="138"/>
    </location>
</feature>
<dbReference type="GO" id="GO:0005198">
    <property type="term" value="F:structural molecule activity"/>
    <property type="evidence" value="ECO:0007669"/>
    <property type="project" value="TreeGrafter"/>
</dbReference>
<protein>
    <recommendedName>
        <fullName evidence="5">Protein transport protein SEC31</fullName>
    </recommendedName>
    <alternativeName>
        <fullName evidence="4">Protein transport protein sec31</fullName>
    </alternativeName>
</protein>
<proteinExistence type="inferred from homology"/>
<feature type="compositionally biased region" description="Low complexity" evidence="16">
    <location>
        <begin position="979"/>
        <end position="990"/>
    </location>
</feature>
<dbReference type="PANTHER" id="PTHR13923:SF11">
    <property type="entry name" value="SECRETORY 31, ISOFORM D"/>
    <property type="match status" value="1"/>
</dbReference>
<evidence type="ECO:0000256" key="11">
    <source>
        <dbReference type="ARBA" id="ARBA00022927"/>
    </source>
</evidence>
<evidence type="ECO:0000259" key="17">
    <source>
        <dbReference type="Pfam" id="PF07304"/>
    </source>
</evidence>
<dbReference type="GO" id="GO:0007029">
    <property type="term" value="P:endoplasmic reticulum organization"/>
    <property type="evidence" value="ECO:0007669"/>
    <property type="project" value="TreeGrafter"/>
</dbReference>
<organism evidence="18 19">
    <name type="scientific">Zygotorulaspora mrakii</name>
    <name type="common">Zygosaccharomyces mrakii</name>
    <dbReference type="NCBI Taxonomy" id="42260"/>
    <lineage>
        <taxon>Eukaryota</taxon>
        <taxon>Fungi</taxon>
        <taxon>Dikarya</taxon>
        <taxon>Ascomycota</taxon>
        <taxon>Saccharomycotina</taxon>
        <taxon>Saccharomycetes</taxon>
        <taxon>Saccharomycetales</taxon>
        <taxon>Saccharomycetaceae</taxon>
        <taxon>Zygotorulaspora</taxon>
    </lineage>
</organism>
<dbReference type="PANTHER" id="PTHR13923">
    <property type="entry name" value="SEC31-RELATED PROTEIN"/>
    <property type="match status" value="1"/>
</dbReference>
<evidence type="ECO:0000256" key="2">
    <source>
        <dbReference type="ARBA" id="ARBA00004397"/>
    </source>
</evidence>
<feature type="compositionally biased region" description="Polar residues" evidence="16">
    <location>
        <begin position="1158"/>
        <end position="1176"/>
    </location>
</feature>
<dbReference type="InterPro" id="IPR015943">
    <property type="entry name" value="WD40/YVTN_repeat-like_dom_sf"/>
</dbReference>
<keyword evidence="7 15" id="KW-0853">WD repeat</keyword>
<evidence type="ECO:0000256" key="13">
    <source>
        <dbReference type="ARBA" id="ARBA00023329"/>
    </source>
</evidence>
<dbReference type="Gene3D" id="2.130.10.10">
    <property type="entry name" value="YVTN repeat-like/Quinoprotein amine dehydrogenase"/>
    <property type="match status" value="1"/>
</dbReference>
<sequence length="1285" mass="138563">MVKLAEYSRTATFAWSHGKIPSLVTGTASGTVDANFSSESSLELWSLLSADASKPDASLAVDAKFNDLDWSQDNKILAGALDNGAVELFSNPKDSLKFEASFRSHSKSAKTVRFNAKQCNILASSGTQGEIFIWDLNTCLKNPDYKPLTPGSSMNSIDEITSLAWNQCLAHVFASAGSSAYASIWDLKAKKEVIHLSYSSPETGLKSQLSVVEWHPKNSTRVATATGSDTDPLILVWDLRNANTPLQTLSKGHSKGILSLDWCSEDENLLLSSGRDNTIVLWNPESGEELTQYPTRGNWCFKTKFAPDAPDLFASASFDNKIQVQTLQNLVTTLDQEQSVTKQQESETDFWNHVSQEESDVKPTVLRMQAPSWYENKSPAAHWAFGGKLVCITANGLGVSITKPKLPGLEDNALLDEALKSHDFNPLINRRLAKTIDETNEEDWNLLEKLSMDGKSEFLKESFAFDEEESDTETDRDDGENFFANIEGKFEPTGKFSLSNESEIEIAKYLVSGNPKAAVAASLGADRLLEALIISLDSNDKALKDSVKNAYFSKYGKDSTLSRFLHSISQKNSIDLVENLDVSQWKYAARAINNFYATDITEKNKQLSALADKLLESEERQDALVLYLAADSLDKVAALWLKEFYSLEQKLQKEKSSLYEAHSECLSEFVERFTVFSNFVGDNKVITNADLISKFLEYVNLASAGGNFDLAHAILETLPETNNEVKMENERVLLALGKAKKSTSKAHTSKAAYGAVTSNSIPLAAQQGIYRAGGPSGGSFINGNQIQAAPFVTQQNRVSPAPPVDSFTPQPNVHGFPVVPNAIASKYAPSVTSPSLNTGPKPIAVQPNAYTLTGMNAFAPLSSKPVPNFISAPNYSEQFSGSGIAPPSSVASGQTPSLNKKANDGWNDLPLDVKERPQRAKAGNIAPASITRQTSTPGISGTSASGLTVPPPPLSKSSSRLPSLVSQLPPPIKGSRKTSVSSNASLVSNSPKIPASSPYAPQPAVASSIAPNPTMSYEPAPQPNGTMANANPYAPPVTSNKAAPPANAYAPPVAASLPSRQSSPYAPPQQPPIVAGQMSSPMSSFTNGSASAPPVAASRPPPTNVKKKNHNITSVQNASTLLESVQKSPDGSMASTQSNGNNNVSLATSLTSPVATAAKLTSSTDPQVSKSASSRSGVPEDQQPIVDFLKEELARVTPLIPKEYTKQLKDCNKRLNILFHHLERQDLLTQPTIEKLKRIVELLKDNKYSEAMQVHVDIATNYAQEAGNWLTGVKRLIGIAEATST</sequence>
<feature type="region of interest" description="Disordered" evidence="16">
    <location>
        <begin position="1125"/>
        <end position="1146"/>
    </location>
</feature>
<name>A0A7H9B416_ZYGMR</name>
<evidence type="ECO:0000256" key="15">
    <source>
        <dbReference type="PROSITE-ProRule" id="PRU00221"/>
    </source>
</evidence>
<dbReference type="SUPFAM" id="SSF47938">
    <property type="entry name" value="Functional domain of the splicing factor Prp18"/>
    <property type="match status" value="1"/>
</dbReference>
<evidence type="ECO:0000256" key="16">
    <source>
        <dbReference type="SAM" id="MobiDB-lite"/>
    </source>
</evidence>
<gene>
    <name evidence="18" type="ORF">HG535_0E04790</name>
</gene>
<evidence type="ECO:0000256" key="14">
    <source>
        <dbReference type="ARBA" id="ARBA00025471"/>
    </source>
</evidence>
<keyword evidence="8" id="KW-0677">Repeat</keyword>
<dbReference type="Gene3D" id="1.25.40.980">
    <property type="match status" value="1"/>
</dbReference>
<dbReference type="SUPFAM" id="SSF50978">
    <property type="entry name" value="WD40 repeat-like"/>
    <property type="match status" value="1"/>
</dbReference>
<feature type="compositionally biased region" description="Polar residues" evidence="16">
    <location>
        <begin position="1077"/>
        <end position="1088"/>
    </location>
</feature>
<dbReference type="Proteomes" id="UP000509704">
    <property type="component" value="Chromosome 5"/>
</dbReference>
<keyword evidence="12" id="KW-0472">Membrane</keyword>
<evidence type="ECO:0000256" key="10">
    <source>
        <dbReference type="ARBA" id="ARBA00022892"/>
    </source>
</evidence>
<feature type="compositionally biased region" description="Polar residues" evidence="16">
    <location>
        <begin position="930"/>
        <end position="946"/>
    </location>
</feature>
<feature type="region of interest" description="Disordered" evidence="16">
    <location>
        <begin position="1158"/>
        <end position="1182"/>
    </location>
</feature>
<keyword evidence="11" id="KW-0653">Protein transport</keyword>
<dbReference type="GeneID" id="59237137"/>
<feature type="domain" description="SRA1/Sec31" evidence="17">
    <location>
        <begin position="1182"/>
        <end position="1278"/>
    </location>
</feature>
<dbReference type="InterPro" id="IPR036322">
    <property type="entry name" value="WD40_repeat_dom_sf"/>
</dbReference>
<feature type="region of interest" description="Disordered" evidence="16">
    <location>
        <begin position="880"/>
        <end position="1111"/>
    </location>
</feature>
<keyword evidence="9" id="KW-0256">Endoplasmic reticulum</keyword>
<evidence type="ECO:0000256" key="6">
    <source>
        <dbReference type="ARBA" id="ARBA00022448"/>
    </source>
</evidence>
<dbReference type="InterPro" id="IPR009917">
    <property type="entry name" value="SRA1/Sec31"/>
</dbReference>
<comment type="subcellular location">
    <subcellularLocation>
        <location evidence="1">Cytoplasmic vesicle</location>
        <location evidence="1">COPII-coated vesicle membrane</location>
        <topology evidence="1">Peripheral membrane protein</topology>
        <orientation evidence="1">Cytoplasmic side</orientation>
    </subcellularLocation>
    <subcellularLocation>
        <location evidence="2">Endoplasmic reticulum membrane</location>
        <topology evidence="2">Peripheral membrane protein</topology>
        <orientation evidence="2">Cytoplasmic side</orientation>
    </subcellularLocation>
</comment>
<accession>A0A7H9B416</accession>
<dbReference type="Gene3D" id="6.10.140.1600">
    <property type="match status" value="1"/>
</dbReference>
<reference evidence="18 19" key="1">
    <citation type="submission" date="2020-07" db="EMBL/GenBank/DDBJ databases">
        <title>The yeast mating-type switching endonuclease HO is a domesticated member of an unorthodox homing genetic element family.</title>
        <authorList>
            <person name="Coughlan A.Y."/>
            <person name="Lombardi L."/>
            <person name="Braun-Galleani S."/>
            <person name="Martos A.R."/>
            <person name="Galeote V."/>
            <person name="Bigey F."/>
            <person name="Dequin S."/>
            <person name="Byrne K.P."/>
            <person name="Wolfe K.H."/>
        </authorList>
    </citation>
    <scope>NUCLEOTIDE SEQUENCE [LARGE SCALE GENOMIC DNA]</scope>
    <source>
        <strain evidence="18 19">NRRL Y-6702</strain>
    </source>
</reference>
<dbReference type="GO" id="GO:0015031">
    <property type="term" value="P:protein transport"/>
    <property type="evidence" value="ECO:0007669"/>
    <property type="project" value="UniProtKB-KW"/>
</dbReference>
<dbReference type="PROSITE" id="PS50082">
    <property type="entry name" value="WD_REPEATS_2"/>
    <property type="match status" value="2"/>
</dbReference>